<evidence type="ECO:0000256" key="1">
    <source>
        <dbReference type="ARBA" id="ARBA00008791"/>
    </source>
</evidence>
<evidence type="ECO:0000259" key="2">
    <source>
        <dbReference type="Pfam" id="PF00582"/>
    </source>
</evidence>
<dbReference type="PANTHER" id="PTHR46268">
    <property type="entry name" value="STRESS RESPONSE PROTEIN NHAX"/>
    <property type="match status" value="1"/>
</dbReference>
<sequence length="157" mass="17405">MKPAYQKVLVAVPPPNHELYAKPLDAIRRAAASLSMLPGLHLNFLGVFSVAEELGSGGLNLMPPEILERELALHKETHRKSIEEYTKWFAGNSISHSIHVDNGDPADIVLKYAKEWDTDLILMGAHHEHGMFDIFTSNVAKSILKHAPCDVMMIASK</sequence>
<evidence type="ECO:0000313" key="3">
    <source>
        <dbReference type="EMBL" id="VAX15652.1"/>
    </source>
</evidence>
<protein>
    <recommendedName>
        <fullName evidence="2">UspA domain-containing protein</fullName>
    </recommendedName>
</protein>
<dbReference type="CDD" id="cd00293">
    <property type="entry name" value="USP-like"/>
    <property type="match status" value="1"/>
</dbReference>
<dbReference type="Pfam" id="PF00582">
    <property type="entry name" value="Usp"/>
    <property type="match status" value="1"/>
</dbReference>
<dbReference type="PANTHER" id="PTHR46268:SF6">
    <property type="entry name" value="UNIVERSAL STRESS PROTEIN UP12"/>
    <property type="match status" value="1"/>
</dbReference>
<dbReference type="Gene3D" id="3.40.50.12370">
    <property type="match status" value="1"/>
</dbReference>
<organism evidence="3">
    <name type="scientific">hydrothermal vent metagenome</name>
    <dbReference type="NCBI Taxonomy" id="652676"/>
    <lineage>
        <taxon>unclassified sequences</taxon>
        <taxon>metagenomes</taxon>
        <taxon>ecological metagenomes</taxon>
    </lineage>
</organism>
<dbReference type="InterPro" id="IPR006016">
    <property type="entry name" value="UspA"/>
</dbReference>
<proteinExistence type="inferred from homology"/>
<name>A0A3B1BHT4_9ZZZZ</name>
<accession>A0A3B1BHT4</accession>
<reference evidence="3" key="1">
    <citation type="submission" date="2018-06" db="EMBL/GenBank/DDBJ databases">
        <authorList>
            <person name="Zhirakovskaya E."/>
        </authorList>
    </citation>
    <scope>NUCLEOTIDE SEQUENCE</scope>
</reference>
<dbReference type="EMBL" id="UOGC01000017">
    <property type="protein sequence ID" value="VAX15652.1"/>
    <property type="molecule type" value="Genomic_DNA"/>
</dbReference>
<dbReference type="AlphaFoldDB" id="A0A3B1BHT4"/>
<comment type="similarity">
    <text evidence="1">Belongs to the universal stress protein A family.</text>
</comment>
<feature type="domain" description="UspA" evidence="2">
    <location>
        <begin position="5"/>
        <end position="154"/>
    </location>
</feature>
<gene>
    <name evidence="3" type="ORF">MNBD_NITROSPINAE01-1053</name>
</gene>
<dbReference type="PRINTS" id="PR01438">
    <property type="entry name" value="UNVRSLSTRESS"/>
</dbReference>
<dbReference type="SUPFAM" id="SSF52402">
    <property type="entry name" value="Adenine nucleotide alpha hydrolases-like"/>
    <property type="match status" value="1"/>
</dbReference>
<dbReference type="InterPro" id="IPR006015">
    <property type="entry name" value="Universal_stress_UspA"/>
</dbReference>